<dbReference type="AlphaFoldDB" id="A0A501QDJ7"/>
<reference evidence="2 3" key="1">
    <citation type="submission" date="2019-06" db="EMBL/GenBank/DDBJ databases">
        <title>Flavobacterium sp. MaA-Y11 from geoumgang.</title>
        <authorList>
            <person name="Jeong S."/>
        </authorList>
    </citation>
    <scope>NUCLEOTIDE SEQUENCE [LARGE SCALE GENOMIC DNA]</scope>
    <source>
        <strain evidence="2 3">MaA-Y11</strain>
    </source>
</reference>
<keyword evidence="3" id="KW-1185">Reference proteome</keyword>
<proteinExistence type="predicted"/>
<keyword evidence="1" id="KW-0175">Coiled coil</keyword>
<evidence type="ECO:0000313" key="3">
    <source>
        <dbReference type="Proteomes" id="UP000319175"/>
    </source>
</evidence>
<organism evidence="2 3">
    <name type="scientific">Flavobacterium microcysteis</name>
    <dbReference type="NCBI Taxonomy" id="2596891"/>
    <lineage>
        <taxon>Bacteria</taxon>
        <taxon>Pseudomonadati</taxon>
        <taxon>Bacteroidota</taxon>
        <taxon>Flavobacteriia</taxon>
        <taxon>Flavobacteriales</taxon>
        <taxon>Flavobacteriaceae</taxon>
        <taxon>Flavobacterium</taxon>
    </lineage>
</organism>
<accession>A0A501QDJ7</accession>
<evidence type="ECO:0000256" key="1">
    <source>
        <dbReference type="SAM" id="Coils"/>
    </source>
</evidence>
<gene>
    <name evidence="2" type="ORF">FJA49_06110</name>
</gene>
<dbReference type="OrthoDB" id="9967660at2"/>
<evidence type="ECO:0000313" key="2">
    <source>
        <dbReference type="EMBL" id="TPD70508.1"/>
    </source>
</evidence>
<dbReference type="RefSeq" id="WP_139999912.1">
    <property type="nucleotide sequence ID" value="NZ_VFJE01000052.1"/>
</dbReference>
<sequence length="80" mass="9663">MNIDLRNIDFEDELKSIMRKEDFATASKCIRSVVLEHERFKKRINDLEQMLTKERKENITLLEEKKKIKDSLKILRELLT</sequence>
<dbReference type="EMBL" id="VFJE01000052">
    <property type="protein sequence ID" value="TPD70508.1"/>
    <property type="molecule type" value="Genomic_DNA"/>
</dbReference>
<protein>
    <submittedName>
        <fullName evidence="2">Uncharacterized protein</fullName>
    </submittedName>
</protein>
<name>A0A501QDJ7_9FLAO</name>
<dbReference type="Proteomes" id="UP000319175">
    <property type="component" value="Unassembled WGS sequence"/>
</dbReference>
<comment type="caution">
    <text evidence="2">The sequence shown here is derived from an EMBL/GenBank/DDBJ whole genome shotgun (WGS) entry which is preliminary data.</text>
</comment>
<feature type="coiled-coil region" evidence="1">
    <location>
        <begin position="30"/>
        <end position="64"/>
    </location>
</feature>